<dbReference type="AlphaFoldDB" id="A0A432ZUI6"/>
<evidence type="ECO:0000256" key="5">
    <source>
        <dbReference type="ARBA" id="ARBA00023014"/>
    </source>
</evidence>
<dbReference type="FunFam" id="3.40.50.300:FF:001119">
    <property type="entry name" value="Iron-sulfur cluster carrier protein"/>
    <property type="match status" value="1"/>
</dbReference>
<gene>
    <name evidence="7" type="ORF">CWI84_00070</name>
</gene>
<keyword evidence="6" id="KW-0378">Hydrolase</keyword>
<dbReference type="CDD" id="cd02037">
    <property type="entry name" value="Mrp_NBP35"/>
    <property type="match status" value="1"/>
</dbReference>
<evidence type="ECO:0000256" key="2">
    <source>
        <dbReference type="ARBA" id="ARBA00022741"/>
    </source>
</evidence>
<dbReference type="EMBL" id="PIQH01000001">
    <property type="protein sequence ID" value="RUO81549.1"/>
    <property type="molecule type" value="Genomic_DNA"/>
</dbReference>
<comment type="function">
    <text evidence="6">Binds and transfers iron-sulfur (Fe-S) clusters to target apoproteins. Can hydrolyze ATP.</text>
</comment>
<comment type="similarity">
    <text evidence="6">Belongs to the Mrp/NBP35 ATP-binding proteins family.</text>
</comment>
<evidence type="ECO:0000256" key="4">
    <source>
        <dbReference type="ARBA" id="ARBA00023004"/>
    </source>
</evidence>
<dbReference type="InterPro" id="IPR000808">
    <property type="entry name" value="Mrp-like_CS"/>
</dbReference>
<comment type="caution">
    <text evidence="7">The sequence shown here is derived from an EMBL/GenBank/DDBJ whole genome shotgun (WGS) entry which is preliminary data.</text>
</comment>
<organism evidence="7 8">
    <name type="scientific">Idiomarina tyrosinivorans</name>
    <dbReference type="NCBI Taxonomy" id="1445662"/>
    <lineage>
        <taxon>Bacteria</taxon>
        <taxon>Pseudomonadati</taxon>
        <taxon>Pseudomonadota</taxon>
        <taxon>Gammaproteobacteria</taxon>
        <taxon>Alteromonadales</taxon>
        <taxon>Idiomarinaceae</taxon>
        <taxon>Idiomarina</taxon>
    </lineage>
</organism>
<dbReference type="GO" id="GO:0046872">
    <property type="term" value="F:metal ion binding"/>
    <property type="evidence" value="ECO:0007669"/>
    <property type="project" value="UniProtKB-KW"/>
</dbReference>
<keyword evidence="8" id="KW-1185">Reference proteome</keyword>
<dbReference type="InterPro" id="IPR033756">
    <property type="entry name" value="YlxH/NBP35"/>
</dbReference>
<dbReference type="PROSITE" id="PS01215">
    <property type="entry name" value="MRP"/>
    <property type="match status" value="1"/>
</dbReference>
<evidence type="ECO:0000256" key="1">
    <source>
        <dbReference type="ARBA" id="ARBA00022723"/>
    </source>
</evidence>
<protein>
    <recommendedName>
        <fullName evidence="6">Iron-sulfur cluster carrier protein</fullName>
    </recommendedName>
</protein>
<proteinExistence type="inferred from homology"/>
<dbReference type="PANTHER" id="PTHR42961:SF2">
    <property type="entry name" value="IRON-SULFUR PROTEIN NUBPL"/>
    <property type="match status" value="1"/>
</dbReference>
<dbReference type="Pfam" id="PF10609">
    <property type="entry name" value="ParA"/>
    <property type="match status" value="1"/>
</dbReference>
<evidence type="ECO:0000256" key="6">
    <source>
        <dbReference type="HAMAP-Rule" id="MF_02040"/>
    </source>
</evidence>
<dbReference type="GO" id="GO:0016887">
    <property type="term" value="F:ATP hydrolysis activity"/>
    <property type="evidence" value="ECO:0007669"/>
    <property type="project" value="UniProtKB-UniRule"/>
</dbReference>
<dbReference type="GO" id="GO:0016226">
    <property type="term" value="P:iron-sulfur cluster assembly"/>
    <property type="evidence" value="ECO:0007669"/>
    <property type="project" value="InterPro"/>
</dbReference>
<dbReference type="InterPro" id="IPR019591">
    <property type="entry name" value="Mrp/NBP35_ATP-bd"/>
</dbReference>
<evidence type="ECO:0000256" key="3">
    <source>
        <dbReference type="ARBA" id="ARBA00022840"/>
    </source>
</evidence>
<evidence type="ECO:0000313" key="8">
    <source>
        <dbReference type="Proteomes" id="UP000287996"/>
    </source>
</evidence>
<name>A0A432ZUI6_9GAMM</name>
<dbReference type="Gene3D" id="3.40.50.300">
    <property type="entry name" value="P-loop containing nucleotide triphosphate hydrolases"/>
    <property type="match status" value="1"/>
</dbReference>
<dbReference type="InterPro" id="IPR027417">
    <property type="entry name" value="P-loop_NTPase"/>
</dbReference>
<evidence type="ECO:0000313" key="7">
    <source>
        <dbReference type="EMBL" id="RUO81549.1"/>
    </source>
</evidence>
<comment type="subunit">
    <text evidence="6">Homodimer.</text>
</comment>
<dbReference type="GO" id="GO:0051539">
    <property type="term" value="F:4 iron, 4 sulfur cluster binding"/>
    <property type="evidence" value="ECO:0007669"/>
    <property type="project" value="TreeGrafter"/>
</dbReference>
<dbReference type="HAMAP" id="MF_02040">
    <property type="entry name" value="Mrp_NBP35"/>
    <property type="match status" value="1"/>
</dbReference>
<dbReference type="SUPFAM" id="SSF52540">
    <property type="entry name" value="P-loop containing nucleoside triphosphate hydrolases"/>
    <property type="match status" value="1"/>
</dbReference>
<dbReference type="GO" id="GO:0005524">
    <property type="term" value="F:ATP binding"/>
    <property type="evidence" value="ECO:0007669"/>
    <property type="project" value="UniProtKB-UniRule"/>
</dbReference>
<dbReference type="Proteomes" id="UP000287996">
    <property type="component" value="Unassembled WGS sequence"/>
</dbReference>
<keyword evidence="2 6" id="KW-0547">Nucleotide-binding</keyword>
<keyword evidence="5 6" id="KW-0411">Iron-sulfur</keyword>
<keyword evidence="4 6" id="KW-0408">Iron</keyword>
<keyword evidence="3 6" id="KW-0067">ATP-binding</keyword>
<keyword evidence="1 6" id="KW-0479">Metal-binding</keyword>
<feature type="binding site" evidence="6">
    <location>
        <begin position="81"/>
        <end position="88"/>
    </location>
    <ligand>
        <name>ATP</name>
        <dbReference type="ChEBI" id="CHEBI:30616"/>
    </ligand>
</feature>
<dbReference type="GO" id="GO:0140663">
    <property type="term" value="F:ATP-dependent FeS chaperone activity"/>
    <property type="evidence" value="ECO:0007669"/>
    <property type="project" value="InterPro"/>
</dbReference>
<dbReference type="NCBIfam" id="NF008669">
    <property type="entry name" value="PRK11670.1"/>
    <property type="match status" value="1"/>
</dbReference>
<sequence length="328" mass="35688">MNEVSAPELGGQVAAEWVSVEGKQATLTVPFAVTDESLQPLQQHAVLGQWQWQKQIKVAKLRNSQPDLPMTFGNVIVVSSGKGGVGKSSVSVNLALALQQMGAKVGLLDADIYGPSIATMMGGQDSPLEFTENNKMLPKQRWDIAVNSLGYLVQPGDATIWRGPMASGALQQLFNDTRWGSLDYLIVDMPPGTGDVQLTLAQKLPVTGAIVVTTPQTIALADAEKGIAMFNKVSVPLVGIIENMSYFSCPSCGHEEPIFGSEGGLRVAKEHNIPLLGQWPLQRQLRESLDGQQPFIRQHPEHPLAREIFATAQRTARHLYFQRQAESQ</sequence>
<dbReference type="InterPro" id="IPR044304">
    <property type="entry name" value="NUBPL-like"/>
</dbReference>
<reference evidence="7 8" key="1">
    <citation type="journal article" date="2011" name="Front. Microbiol.">
        <title>Genomic signatures of strain selection and enhancement in Bacillus atrophaeus var. globigii, a historical biowarfare simulant.</title>
        <authorList>
            <person name="Gibbons H.S."/>
            <person name="Broomall S.M."/>
            <person name="McNew L.A."/>
            <person name="Daligault H."/>
            <person name="Chapman C."/>
            <person name="Bruce D."/>
            <person name="Karavis M."/>
            <person name="Krepps M."/>
            <person name="McGregor P.A."/>
            <person name="Hong C."/>
            <person name="Park K.H."/>
            <person name="Akmal A."/>
            <person name="Feldman A."/>
            <person name="Lin J.S."/>
            <person name="Chang W.E."/>
            <person name="Higgs B.W."/>
            <person name="Demirev P."/>
            <person name="Lindquist J."/>
            <person name="Liem A."/>
            <person name="Fochler E."/>
            <person name="Read T.D."/>
            <person name="Tapia R."/>
            <person name="Johnson S."/>
            <person name="Bishop-Lilly K.A."/>
            <person name="Detter C."/>
            <person name="Han C."/>
            <person name="Sozhamannan S."/>
            <person name="Rosenzweig C.N."/>
            <person name="Skowronski E.W."/>
        </authorList>
    </citation>
    <scope>NUCLEOTIDE SEQUENCE [LARGE SCALE GENOMIC DNA]</scope>
    <source>
        <strain evidence="7 8">CC-PW-9</strain>
    </source>
</reference>
<dbReference type="OrthoDB" id="9809679at2"/>
<dbReference type="PANTHER" id="PTHR42961">
    <property type="entry name" value="IRON-SULFUR PROTEIN NUBPL"/>
    <property type="match status" value="1"/>
</dbReference>
<accession>A0A432ZUI6</accession>